<evidence type="ECO:0000313" key="2">
    <source>
        <dbReference type="EMBL" id="PWN39790.1"/>
    </source>
</evidence>
<name>A0A316VR16_9BASI</name>
<organism evidence="2 3">
    <name type="scientific">Ceraceosorus guamensis</name>
    <dbReference type="NCBI Taxonomy" id="1522189"/>
    <lineage>
        <taxon>Eukaryota</taxon>
        <taxon>Fungi</taxon>
        <taxon>Dikarya</taxon>
        <taxon>Basidiomycota</taxon>
        <taxon>Ustilaginomycotina</taxon>
        <taxon>Exobasidiomycetes</taxon>
        <taxon>Ceraceosorales</taxon>
        <taxon>Ceraceosoraceae</taxon>
        <taxon>Ceraceosorus</taxon>
    </lineage>
</organism>
<dbReference type="Proteomes" id="UP000245783">
    <property type="component" value="Unassembled WGS sequence"/>
</dbReference>
<proteinExistence type="predicted"/>
<dbReference type="EMBL" id="KZ819444">
    <property type="protein sequence ID" value="PWN39790.1"/>
    <property type="molecule type" value="Genomic_DNA"/>
</dbReference>
<gene>
    <name evidence="2" type="ORF">IE81DRAFT_257127</name>
</gene>
<evidence type="ECO:0000313" key="3">
    <source>
        <dbReference type="Proteomes" id="UP000245783"/>
    </source>
</evidence>
<keyword evidence="3" id="KW-1185">Reference proteome</keyword>
<accession>A0A316VR16</accession>
<sequence length="420" mass="45805">MAQARTAAHRTQSRAQMSAGAGTATGTGTGTGTDPRPSPSSSDNTSLEAFLQSLVPPFTNSNSGTSPTALPYSAQLTLLESHVQRLRSDLARGVVENEESMKKDLNRLQAVLEKVDGLTLRVQRACEVKDRVSGCPIAFVGSQLKLVPDSPARSHRRAQGAPSAIQRNYERAKGDLVRNRALRTALSTLHSARQSIESLRSLLSQGPLNVQAFAHAYTSASEEVSAIGNGEQEWLSKTTAARAIARDWTELEGEIAQELRGACEAFLSVREEDAWIVLCSKSARAHSTSNEPTPISNLFEIQAAISAEQAGKTLERLAARLLDVLRGLLHVSLLDESSDGGRSCWQASATSDSWSAHRSHEAETSSSAPQAIRGKWRPLWVWNGKRASLSAMWARNKWMKMRGAGMAMRRRRDVRTKRKE</sequence>
<reference evidence="2 3" key="1">
    <citation type="journal article" date="2018" name="Mol. Biol. Evol.">
        <title>Broad Genomic Sampling Reveals a Smut Pathogenic Ancestry of the Fungal Clade Ustilaginomycotina.</title>
        <authorList>
            <person name="Kijpornyongpan T."/>
            <person name="Mondo S.J."/>
            <person name="Barry K."/>
            <person name="Sandor L."/>
            <person name="Lee J."/>
            <person name="Lipzen A."/>
            <person name="Pangilinan J."/>
            <person name="LaButti K."/>
            <person name="Hainaut M."/>
            <person name="Henrissat B."/>
            <person name="Grigoriev I.V."/>
            <person name="Spatafora J.W."/>
            <person name="Aime M.C."/>
        </authorList>
    </citation>
    <scope>NUCLEOTIDE SEQUENCE [LARGE SCALE GENOMIC DNA]</scope>
    <source>
        <strain evidence="2 3">MCA 4658</strain>
    </source>
</reference>
<protein>
    <submittedName>
        <fullName evidence="2">Uncharacterized protein</fullName>
    </submittedName>
</protein>
<dbReference type="RefSeq" id="XP_025366950.1">
    <property type="nucleotide sequence ID" value="XM_025511364.1"/>
</dbReference>
<evidence type="ECO:0000256" key="1">
    <source>
        <dbReference type="SAM" id="MobiDB-lite"/>
    </source>
</evidence>
<dbReference type="InParanoid" id="A0A316VR16"/>
<feature type="region of interest" description="Disordered" evidence="1">
    <location>
        <begin position="1"/>
        <end position="45"/>
    </location>
</feature>
<dbReference type="GeneID" id="37033234"/>
<dbReference type="AlphaFoldDB" id="A0A316VR16"/>